<evidence type="ECO:0000313" key="2">
    <source>
        <dbReference type="WBParaSite" id="PS1159_v2.g22126.t1"/>
    </source>
</evidence>
<accession>A0AC35FYF8</accession>
<dbReference type="Proteomes" id="UP000887580">
    <property type="component" value="Unplaced"/>
</dbReference>
<proteinExistence type="predicted"/>
<name>A0AC35FYF8_9BILA</name>
<reference evidence="2" key="1">
    <citation type="submission" date="2022-11" db="UniProtKB">
        <authorList>
            <consortium name="WormBaseParasite"/>
        </authorList>
    </citation>
    <scope>IDENTIFICATION</scope>
</reference>
<protein>
    <submittedName>
        <fullName evidence="2">Uncharacterized protein</fullName>
    </submittedName>
</protein>
<dbReference type="WBParaSite" id="PS1159_v2.g22126.t1">
    <property type="protein sequence ID" value="PS1159_v2.g22126.t1"/>
    <property type="gene ID" value="PS1159_v2.g22126"/>
</dbReference>
<organism evidence="1 2">
    <name type="scientific">Panagrolaimus sp. PS1159</name>
    <dbReference type="NCBI Taxonomy" id="55785"/>
    <lineage>
        <taxon>Eukaryota</taxon>
        <taxon>Metazoa</taxon>
        <taxon>Ecdysozoa</taxon>
        <taxon>Nematoda</taxon>
        <taxon>Chromadorea</taxon>
        <taxon>Rhabditida</taxon>
        <taxon>Tylenchina</taxon>
        <taxon>Panagrolaimomorpha</taxon>
        <taxon>Panagrolaimoidea</taxon>
        <taxon>Panagrolaimidae</taxon>
        <taxon>Panagrolaimus</taxon>
    </lineage>
</organism>
<sequence length="176" mass="20286">MLKQKIITSFISRRSTLPTIRYQRFLSTEKKESSTNAPELHKDHPSQEIDSSTGDKKKAVNEVPEIRRALYSQYKDKIQSSRVGRSADASTGTIPTANQRYFLVLTRLFKSPSDIPEYVPHQTMKRMHDRMRVITSMTAVAIVFIIVYSFEWKMGRQIDMDKASGKVVKTYADIKH</sequence>
<evidence type="ECO:0000313" key="1">
    <source>
        <dbReference type="Proteomes" id="UP000887580"/>
    </source>
</evidence>